<dbReference type="Pfam" id="PF02518">
    <property type="entry name" value="HATPase_c"/>
    <property type="match status" value="1"/>
</dbReference>
<dbReference type="PANTHER" id="PTHR45436:SF15">
    <property type="entry name" value="SENSOR HISTIDINE KINASE CUSS"/>
    <property type="match status" value="1"/>
</dbReference>
<evidence type="ECO:0000313" key="15">
    <source>
        <dbReference type="Proteomes" id="UP000276254"/>
    </source>
</evidence>
<dbReference type="Pfam" id="PF00512">
    <property type="entry name" value="HisKA"/>
    <property type="match status" value="1"/>
</dbReference>
<keyword evidence="5" id="KW-0808">Transferase</keyword>
<accession>A0A494T937</accession>
<keyword evidence="6 11" id="KW-0812">Transmembrane</keyword>
<dbReference type="PRINTS" id="PR00344">
    <property type="entry name" value="BCTRLSENSOR"/>
</dbReference>
<dbReference type="SMART" id="SM00388">
    <property type="entry name" value="HisKA"/>
    <property type="match status" value="1"/>
</dbReference>
<organism evidence="14 15">
    <name type="scientific">Sphingomonas paeninsulae</name>
    <dbReference type="NCBI Taxonomy" id="2319844"/>
    <lineage>
        <taxon>Bacteria</taxon>
        <taxon>Pseudomonadati</taxon>
        <taxon>Pseudomonadota</taxon>
        <taxon>Alphaproteobacteria</taxon>
        <taxon>Sphingomonadales</taxon>
        <taxon>Sphingomonadaceae</taxon>
        <taxon>Sphingomonas</taxon>
    </lineage>
</organism>
<dbReference type="InterPro" id="IPR004358">
    <property type="entry name" value="Sig_transdc_His_kin-like_C"/>
</dbReference>
<dbReference type="GO" id="GO:0000155">
    <property type="term" value="F:phosphorelay sensor kinase activity"/>
    <property type="evidence" value="ECO:0007669"/>
    <property type="project" value="InterPro"/>
</dbReference>
<dbReference type="RefSeq" id="WP_121152482.1">
    <property type="nucleotide sequence ID" value="NZ_CP032829.1"/>
</dbReference>
<evidence type="ECO:0000256" key="9">
    <source>
        <dbReference type="ARBA" id="ARBA00023012"/>
    </source>
</evidence>
<dbReference type="InterPro" id="IPR036890">
    <property type="entry name" value="HATPase_C_sf"/>
</dbReference>
<dbReference type="InterPro" id="IPR036097">
    <property type="entry name" value="HisK_dim/P_sf"/>
</dbReference>
<sequence>MIRKPRSLYGQIILAQSLVILAIALALTFGLSFLLRQTADDFVNGRLHRDASRVAAALVRNDHGIELRPGAHMGISFDAKQGSRTFGVFDDKGVLVASSARALPPAAIRMERTDKESSFHHKSLNILIMPIGNLLPAAGSLPRAWVVIAQDNRNPEVIVDDVIAFFLSRLVWLVPLTILSLLLLTAFVARQGTRAIARVSREADLIGPGRLDQRLTIEGLPAEAQPLARATNRALDRLEYAYLSQSEFVSNVAHELRTPLALIALRAEVADDQLKAQLLIGVKRAARVIDQLLALASLENAERSSTTSDLVDAARVTVELYAPIVLNSGRSISFDAGTAGVIAIRIPLGIIEIALGNLIDNAIRHTPVGTRIVVSVAPSGSLEVADDGPGIAADQRSNARKRYWRADNSRSDSAGLGLAIVERIMSTYGGALNIGQSADGGTSVVLAFTAIE</sequence>
<dbReference type="SMART" id="SM00304">
    <property type="entry name" value="HAMP"/>
    <property type="match status" value="1"/>
</dbReference>
<keyword evidence="8 11" id="KW-1133">Transmembrane helix</keyword>
<comment type="subcellular location">
    <subcellularLocation>
        <location evidence="2">Membrane</location>
        <topology evidence="2">Multi-pass membrane protein</topology>
    </subcellularLocation>
</comment>
<keyword evidence="7" id="KW-0418">Kinase</keyword>
<comment type="catalytic activity">
    <reaction evidence="1">
        <text>ATP + protein L-histidine = ADP + protein N-phospho-L-histidine.</text>
        <dbReference type="EC" id="2.7.13.3"/>
    </reaction>
</comment>
<dbReference type="Gene3D" id="3.30.565.10">
    <property type="entry name" value="Histidine kinase-like ATPase, C-terminal domain"/>
    <property type="match status" value="1"/>
</dbReference>
<dbReference type="SUPFAM" id="SSF47384">
    <property type="entry name" value="Homodimeric domain of signal transducing histidine kinase"/>
    <property type="match status" value="1"/>
</dbReference>
<evidence type="ECO:0000313" key="14">
    <source>
        <dbReference type="EMBL" id="AYJ85857.1"/>
    </source>
</evidence>
<dbReference type="InterPro" id="IPR003594">
    <property type="entry name" value="HATPase_dom"/>
</dbReference>
<evidence type="ECO:0000259" key="13">
    <source>
        <dbReference type="PROSITE" id="PS50885"/>
    </source>
</evidence>
<protein>
    <recommendedName>
        <fullName evidence="3">histidine kinase</fullName>
        <ecNumber evidence="3">2.7.13.3</ecNumber>
    </recommendedName>
</protein>
<evidence type="ECO:0000256" key="4">
    <source>
        <dbReference type="ARBA" id="ARBA00022553"/>
    </source>
</evidence>
<dbReference type="AlphaFoldDB" id="A0A494T937"/>
<gene>
    <name evidence="14" type="ORF">D3Y57_07565</name>
</gene>
<dbReference type="Proteomes" id="UP000276254">
    <property type="component" value="Chromosome"/>
</dbReference>
<evidence type="ECO:0000256" key="1">
    <source>
        <dbReference type="ARBA" id="ARBA00000085"/>
    </source>
</evidence>
<evidence type="ECO:0000256" key="2">
    <source>
        <dbReference type="ARBA" id="ARBA00004141"/>
    </source>
</evidence>
<proteinExistence type="predicted"/>
<dbReference type="PROSITE" id="PS50109">
    <property type="entry name" value="HIS_KIN"/>
    <property type="match status" value="1"/>
</dbReference>
<dbReference type="Gene3D" id="1.10.287.130">
    <property type="match status" value="1"/>
</dbReference>
<evidence type="ECO:0000256" key="10">
    <source>
        <dbReference type="ARBA" id="ARBA00023136"/>
    </source>
</evidence>
<dbReference type="SUPFAM" id="SSF55874">
    <property type="entry name" value="ATPase domain of HSP90 chaperone/DNA topoisomerase II/histidine kinase"/>
    <property type="match status" value="1"/>
</dbReference>
<dbReference type="InterPro" id="IPR050428">
    <property type="entry name" value="TCS_sensor_his_kinase"/>
</dbReference>
<reference evidence="14 15" key="1">
    <citation type="submission" date="2018-09" db="EMBL/GenBank/DDBJ databases">
        <title>Sphingomonas peninsula sp. nov., isolated from fildes peninsula, Antarctic soil.</title>
        <authorList>
            <person name="Yingchao G."/>
        </authorList>
    </citation>
    <scope>NUCLEOTIDE SEQUENCE [LARGE SCALE GENOMIC DNA]</scope>
    <source>
        <strain evidence="14 15">YZ-8</strain>
    </source>
</reference>
<dbReference type="InterPro" id="IPR003660">
    <property type="entry name" value="HAMP_dom"/>
</dbReference>
<dbReference type="EMBL" id="CP032829">
    <property type="protein sequence ID" value="AYJ85857.1"/>
    <property type="molecule type" value="Genomic_DNA"/>
</dbReference>
<dbReference type="InterPro" id="IPR003661">
    <property type="entry name" value="HisK_dim/P_dom"/>
</dbReference>
<feature type="domain" description="HAMP" evidence="13">
    <location>
        <begin position="190"/>
        <end position="243"/>
    </location>
</feature>
<feature type="transmembrane region" description="Helical" evidence="11">
    <location>
        <begin position="12"/>
        <end position="35"/>
    </location>
</feature>
<dbReference type="KEGG" id="spha:D3Y57_07565"/>
<feature type="transmembrane region" description="Helical" evidence="11">
    <location>
        <begin position="170"/>
        <end position="189"/>
    </location>
</feature>
<evidence type="ECO:0000256" key="6">
    <source>
        <dbReference type="ARBA" id="ARBA00022692"/>
    </source>
</evidence>
<dbReference type="PANTHER" id="PTHR45436">
    <property type="entry name" value="SENSOR HISTIDINE KINASE YKOH"/>
    <property type="match status" value="1"/>
</dbReference>
<evidence type="ECO:0000256" key="11">
    <source>
        <dbReference type="SAM" id="Phobius"/>
    </source>
</evidence>
<evidence type="ECO:0000256" key="3">
    <source>
        <dbReference type="ARBA" id="ARBA00012438"/>
    </source>
</evidence>
<dbReference type="GO" id="GO:0005886">
    <property type="term" value="C:plasma membrane"/>
    <property type="evidence" value="ECO:0007669"/>
    <property type="project" value="TreeGrafter"/>
</dbReference>
<dbReference type="InterPro" id="IPR005467">
    <property type="entry name" value="His_kinase_dom"/>
</dbReference>
<evidence type="ECO:0000256" key="7">
    <source>
        <dbReference type="ARBA" id="ARBA00022777"/>
    </source>
</evidence>
<dbReference type="EC" id="2.7.13.3" evidence="3"/>
<keyword evidence="9" id="KW-0902">Two-component regulatory system</keyword>
<evidence type="ECO:0000256" key="5">
    <source>
        <dbReference type="ARBA" id="ARBA00022679"/>
    </source>
</evidence>
<feature type="domain" description="Histidine kinase" evidence="12">
    <location>
        <begin position="251"/>
        <end position="452"/>
    </location>
</feature>
<keyword evidence="4" id="KW-0597">Phosphoprotein</keyword>
<dbReference type="PROSITE" id="PS50885">
    <property type="entry name" value="HAMP"/>
    <property type="match status" value="1"/>
</dbReference>
<dbReference type="OrthoDB" id="9809329at2"/>
<dbReference type="CDD" id="cd00082">
    <property type="entry name" value="HisKA"/>
    <property type="match status" value="1"/>
</dbReference>
<name>A0A494T937_SPHPE</name>
<evidence type="ECO:0000259" key="12">
    <source>
        <dbReference type="PROSITE" id="PS50109"/>
    </source>
</evidence>
<keyword evidence="10 11" id="KW-0472">Membrane</keyword>
<keyword evidence="15" id="KW-1185">Reference proteome</keyword>
<dbReference type="CDD" id="cd00075">
    <property type="entry name" value="HATPase"/>
    <property type="match status" value="1"/>
</dbReference>
<evidence type="ECO:0000256" key="8">
    <source>
        <dbReference type="ARBA" id="ARBA00022989"/>
    </source>
</evidence>
<dbReference type="SMART" id="SM00387">
    <property type="entry name" value="HATPase_c"/>
    <property type="match status" value="1"/>
</dbReference>